<protein>
    <submittedName>
        <fullName evidence="2">Uncharacterized protein</fullName>
    </submittedName>
</protein>
<keyword evidence="3" id="KW-1185">Reference proteome</keyword>
<dbReference type="Proteomes" id="UP000516304">
    <property type="component" value="Chromosome TIRI35C"/>
</dbReference>
<name>A0A7G2D3Y0_9EURY</name>
<keyword evidence="1" id="KW-0812">Transmembrane</keyword>
<organism evidence="2 3">
    <name type="scientific">Thermococcus camini</name>
    <dbReference type="NCBI Taxonomy" id="2016373"/>
    <lineage>
        <taxon>Archaea</taxon>
        <taxon>Methanobacteriati</taxon>
        <taxon>Methanobacteriota</taxon>
        <taxon>Thermococci</taxon>
        <taxon>Thermococcales</taxon>
        <taxon>Thermococcaceae</taxon>
        <taxon>Thermococcus</taxon>
    </lineage>
</organism>
<feature type="transmembrane region" description="Helical" evidence="1">
    <location>
        <begin position="47"/>
        <end position="66"/>
    </location>
</feature>
<dbReference type="RefSeq" id="WP_188201296.1">
    <property type="nucleotide sequence ID" value="NZ_LR881183.1"/>
</dbReference>
<proteinExistence type="predicted"/>
<accession>A0A7G2D3Y0</accession>
<sequence length="183" mass="20271">MDVIHLIFLIPILGLMAYPDWKRVLQLSFAFSLLSLEVLTLSKSFEVPLIGLGFGILSFGIPYSLIRTQNKKSKRSPSDHIIVLLVWFIEVSYMVIKGNAKDFTTVLKVASIALLDGLGIISLRQKPGRADIMITLLGLWALIAVIRNHTTVILGVITTALYIAYINTTTKSQTEQKKNTGAK</sequence>
<feature type="transmembrane region" description="Helical" evidence="1">
    <location>
        <begin position="78"/>
        <end position="96"/>
    </location>
</feature>
<gene>
    <name evidence="2" type="ORF">TIRI35C_0043</name>
</gene>
<feature type="transmembrane region" description="Helical" evidence="1">
    <location>
        <begin position="152"/>
        <end position="168"/>
    </location>
</feature>
<reference evidence="2 3" key="1">
    <citation type="submission" date="2020-09" db="EMBL/GenBank/DDBJ databases">
        <authorList>
            <person name="Courtine D."/>
        </authorList>
    </citation>
    <scope>NUCLEOTIDE SEQUENCE [LARGE SCALE GENOMIC DNA]</scope>
    <source>
        <strain evidence="2 3">IRI35c</strain>
    </source>
</reference>
<dbReference type="GeneID" id="58917780"/>
<evidence type="ECO:0000256" key="1">
    <source>
        <dbReference type="SAM" id="Phobius"/>
    </source>
</evidence>
<dbReference type="AlphaFoldDB" id="A0A7G2D3Y0"/>
<keyword evidence="1" id="KW-1133">Transmembrane helix</keyword>
<evidence type="ECO:0000313" key="3">
    <source>
        <dbReference type="Proteomes" id="UP000516304"/>
    </source>
</evidence>
<dbReference type="EMBL" id="LR881183">
    <property type="protein sequence ID" value="CAD5243197.1"/>
    <property type="molecule type" value="Genomic_DNA"/>
</dbReference>
<keyword evidence="1" id="KW-0472">Membrane</keyword>
<evidence type="ECO:0000313" key="2">
    <source>
        <dbReference type="EMBL" id="CAD5243197.1"/>
    </source>
</evidence>
<dbReference type="KEGG" id="tcq:TIRI35C_0043"/>